<accession>A0A840FQE1</accession>
<dbReference type="PANTHER" id="PTHR43162">
    <property type="match status" value="1"/>
</dbReference>
<name>A0A840FQE1_9BURK</name>
<dbReference type="SUPFAM" id="SSF51735">
    <property type="entry name" value="NAD(P)-binding Rossmann-fold domains"/>
    <property type="match status" value="1"/>
</dbReference>
<organism evidence="2 3">
    <name type="scientific">Variovorax guangxiensis</name>
    <dbReference type="NCBI Taxonomy" id="1775474"/>
    <lineage>
        <taxon>Bacteria</taxon>
        <taxon>Pseudomonadati</taxon>
        <taxon>Pseudomonadota</taxon>
        <taxon>Betaproteobacteria</taxon>
        <taxon>Burkholderiales</taxon>
        <taxon>Comamonadaceae</taxon>
        <taxon>Variovorax</taxon>
    </lineage>
</organism>
<dbReference type="Gene3D" id="3.40.50.720">
    <property type="entry name" value="NAD(P)-binding Rossmann-like Domain"/>
    <property type="match status" value="1"/>
</dbReference>
<dbReference type="EMBL" id="JACIFZ010000003">
    <property type="protein sequence ID" value="MBB4222365.1"/>
    <property type="molecule type" value="Genomic_DNA"/>
</dbReference>
<evidence type="ECO:0000259" key="1">
    <source>
        <dbReference type="Pfam" id="PF05368"/>
    </source>
</evidence>
<comment type="caution">
    <text evidence="2">The sequence shown here is derived from an EMBL/GenBank/DDBJ whole genome shotgun (WGS) entry which is preliminary data.</text>
</comment>
<evidence type="ECO:0000313" key="2">
    <source>
        <dbReference type="EMBL" id="MBB4222365.1"/>
    </source>
</evidence>
<dbReference type="AlphaFoldDB" id="A0A840FQE1"/>
<dbReference type="PANTHER" id="PTHR43162:SF1">
    <property type="entry name" value="PRESTALK A DIFFERENTIATION PROTEIN A"/>
    <property type="match status" value="1"/>
</dbReference>
<feature type="domain" description="NmrA-like" evidence="1">
    <location>
        <begin position="7"/>
        <end position="271"/>
    </location>
</feature>
<reference evidence="2 3" key="1">
    <citation type="submission" date="2020-08" db="EMBL/GenBank/DDBJ databases">
        <title>Genomic Encyclopedia of Type Strains, Phase IV (KMG-V): Genome sequencing to study the core and pangenomes of soil and plant-associated prokaryotes.</title>
        <authorList>
            <person name="Whitman W."/>
        </authorList>
    </citation>
    <scope>NUCLEOTIDE SEQUENCE [LARGE SCALE GENOMIC DNA]</scope>
    <source>
        <strain evidence="2 3">34/80</strain>
    </source>
</reference>
<dbReference type="Gene3D" id="3.90.25.10">
    <property type="entry name" value="UDP-galactose 4-epimerase, domain 1"/>
    <property type="match status" value="1"/>
</dbReference>
<proteinExistence type="predicted"/>
<protein>
    <submittedName>
        <fullName evidence="2">Uncharacterized protein YbjT (DUF2867 family)</fullName>
    </submittedName>
</protein>
<dbReference type="InterPro" id="IPR051604">
    <property type="entry name" value="Ergot_Alk_Oxidoreductase"/>
</dbReference>
<dbReference type="InterPro" id="IPR008030">
    <property type="entry name" value="NmrA-like"/>
</dbReference>
<evidence type="ECO:0000313" key="3">
    <source>
        <dbReference type="Proteomes" id="UP000524450"/>
    </source>
</evidence>
<gene>
    <name evidence="2" type="ORF">GGD71_003145</name>
</gene>
<dbReference type="Proteomes" id="UP000524450">
    <property type="component" value="Unassembled WGS sequence"/>
</dbReference>
<dbReference type="Pfam" id="PF05368">
    <property type="entry name" value="NmrA"/>
    <property type="match status" value="1"/>
</dbReference>
<dbReference type="InterPro" id="IPR036291">
    <property type="entry name" value="NAD(P)-bd_dom_sf"/>
</dbReference>
<dbReference type="RefSeq" id="WP_184639030.1">
    <property type="nucleotide sequence ID" value="NZ_JACIFZ010000003.1"/>
</dbReference>
<sequence length="289" mass="30598">MPTTRKTSTYAVVGATSDVGKAVVRGLQAAGHHIRPVSRSAGVSLDDAAALRQVFAGVDGAFLMVPFDLQAADLHAREREIGANLARAVKEASVRRVVLLSGLSAHLRKGSSLGAALLEQGLDELHIPELVHLRAGFFMENFRKGLDFASQAGTGFFGTLFRGDLPMPMVSAADVGDRAVRLLTDEAATLTRVHELHGGGDYTMAQATAILGAAIGKPKVQYVQVPHQDALASMLGAGMSPSFAEAVLETARSFNEQEGWALEARSPRNTSSTTLEQWAKAILAEGERA</sequence>